<reference evidence="2 3" key="1">
    <citation type="submission" date="2015-10" db="EMBL/GenBank/DDBJ databases">
        <authorList>
            <person name="Gilbert D.G."/>
        </authorList>
    </citation>
    <scope>NUCLEOTIDE SEQUENCE [LARGE SCALE GENOMIC DNA]</scope>
    <source>
        <strain evidence="3">HZ-22</strain>
    </source>
</reference>
<dbReference type="Proteomes" id="UP000057981">
    <property type="component" value="Chromosome"/>
</dbReference>
<accession>A0A0P0D630</accession>
<dbReference type="STRING" id="1736674.APS56_02765"/>
<gene>
    <name evidence="2" type="ORF">APS56_02765</name>
</gene>
<proteinExistence type="predicted"/>
<dbReference type="InterPro" id="IPR043732">
    <property type="entry name" value="DUF5675"/>
</dbReference>
<evidence type="ECO:0000313" key="3">
    <source>
        <dbReference type="Proteomes" id="UP000057981"/>
    </source>
</evidence>
<dbReference type="OrthoDB" id="707810at2"/>
<protein>
    <recommendedName>
        <fullName evidence="1">DUF5675 domain-containing protein</fullName>
    </recommendedName>
</protein>
<dbReference type="RefSeq" id="WP_054724564.1">
    <property type="nucleotide sequence ID" value="NZ_CP012898.1"/>
</dbReference>
<evidence type="ECO:0000313" key="2">
    <source>
        <dbReference type="EMBL" id="ALJ04138.1"/>
    </source>
</evidence>
<feature type="domain" description="DUF5675" evidence="1">
    <location>
        <begin position="5"/>
        <end position="115"/>
    </location>
</feature>
<dbReference type="EMBL" id="CP012898">
    <property type="protein sequence ID" value="ALJ04138.1"/>
    <property type="molecule type" value="Genomic_DNA"/>
</dbReference>
<dbReference type="KEGG" id="ahz:APS56_02765"/>
<organism evidence="2 3">
    <name type="scientific">Pseudalgibacter alginicilyticus</name>
    <dbReference type="NCBI Taxonomy" id="1736674"/>
    <lineage>
        <taxon>Bacteria</taxon>
        <taxon>Pseudomonadati</taxon>
        <taxon>Bacteroidota</taxon>
        <taxon>Flavobacteriia</taxon>
        <taxon>Flavobacteriales</taxon>
        <taxon>Flavobacteriaceae</taxon>
        <taxon>Pseudalgibacter</taxon>
    </lineage>
</organism>
<dbReference type="AlphaFoldDB" id="A0A0P0D630"/>
<evidence type="ECO:0000259" key="1">
    <source>
        <dbReference type="Pfam" id="PF18925"/>
    </source>
</evidence>
<keyword evidence="3" id="KW-1185">Reference proteome</keyword>
<sequence>MLLVLYRTYFPNGTQGTLQFNGKTICQTIELPWLENQRCVSCIPEGIYILQKRYSKRFKKHLHIKNVPGRNLILIHPANHAQKELKGCIAPVTKHIGIGQGSSSRKALKKLTDLVFPILDKNIQVELRITSTNLNDKKEVELKNIKL</sequence>
<dbReference type="Pfam" id="PF18925">
    <property type="entry name" value="DUF5675"/>
    <property type="match status" value="1"/>
</dbReference>
<name>A0A0P0D630_9FLAO</name>